<keyword evidence="3" id="KW-1185">Reference proteome</keyword>
<feature type="signal peptide" evidence="1">
    <location>
        <begin position="1"/>
        <end position="21"/>
    </location>
</feature>
<protein>
    <submittedName>
        <fullName evidence="2">Uncharacterized protein</fullName>
    </submittedName>
</protein>
<dbReference type="AlphaFoldDB" id="A0A182P1N0"/>
<sequence length="220" mass="22141">MNKLLASGLLVLFVAASFASGSMFGPFGPFGPGAQLPGAVGGFPGAVGGFPGAAGGFPGAVGGLPMFPGRPGVGQLPVFPPSLYPPMPFLPPAPVVPYTYGRAALAPTPMAPAPAPVANLRTVASNADVLGRLAVADLPEDLQQRAQDLQAAGEKGFDACEQMLTTSGSFWQYKRCTALQLRTVLTAAKALEQEATARTAAAAAAAPAVGEQQVVEPAQA</sequence>
<keyword evidence="1" id="KW-0732">Signal</keyword>
<accession>A0A182P1N0</accession>
<organism evidence="2 3">
    <name type="scientific">Anopheles epiroticus</name>
    <dbReference type="NCBI Taxonomy" id="199890"/>
    <lineage>
        <taxon>Eukaryota</taxon>
        <taxon>Metazoa</taxon>
        <taxon>Ecdysozoa</taxon>
        <taxon>Arthropoda</taxon>
        <taxon>Hexapoda</taxon>
        <taxon>Insecta</taxon>
        <taxon>Pterygota</taxon>
        <taxon>Neoptera</taxon>
        <taxon>Endopterygota</taxon>
        <taxon>Diptera</taxon>
        <taxon>Nematocera</taxon>
        <taxon>Culicoidea</taxon>
        <taxon>Culicidae</taxon>
        <taxon>Anophelinae</taxon>
        <taxon>Anopheles</taxon>
    </lineage>
</organism>
<reference evidence="2" key="2">
    <citation type="submission" date="2020-05" db="UniProtKB">
        <authorList>
            <consortium name="EnsemblMetazoa"/>
        </authorList>
    </citation>
    <scope>IDENTIFICATION</scope>
    <source>
        <strain evidence="2">Epiroticus2</strain>
    </source>
</reference>
<dbReference type="EnsemblMetazoa" id="AEPI000812-RA">
    <property type="protein sequence ID" value="AEPI000812-PA"/>
    <property type="gene ID" value="AEPI000812"/>
</dbReference>
<dbReference type="VEuPathDB" id="VectorBase:AEPI000812"/>
<dbReference type="STRING" id="199890.A0A182P1N0"/>
<dbReference type="Proteomes" id="UP000075885">
    <property type="component" value="Unassembled WGS sequence"/>
</dbReference>
<evidence type="ECO:0000313" key="3">
    <source>
        <dbReference type="Proteomes" id="UP000075885"/>
    </source>
</evidence>
<name>A0A182P1N0_9DIPT</name>
<reference evidence="3" key="1">
    <citation type="submission" date="2013-03" db="EMBL/GenBank/DDBJ databases">
        <title>The Genome Sequence of Anopheles epiroticus epiroticus2.</title>
        <authorList>
            <consortium name="The Broad Institute Genomics Platform"/>
            <person name="Neafsey D.E."/>
            <person name="Howell P."/>
            <person name="Walker B."/>
            <person name="Young S.K."/>
            <person name="Zeng Q."/>
            <person name="Gargeya S."/>
            <person name="Fitzgerald M."/>
            <person name="Haas B."/>
            <person name="Abouelleil A."/>
            <person name="Allen A.W."/>
            <person name="Alvarado L."/>
            <person name="Arachchi H.M."/>
            <person name="Berlin A.M."/>
            <person name="Chapman S.B."/>
            <person name="Gainer-Dewar J."/>
            <person name="Goldberg J."/>
            <person name="Griggs A."/>
            <person name="Gujja S."/>
            <person name="Hansen M."/>
            <person name="Howarth C."/>
            <person name="Imamovic A."/>
            <person name="Ireland A."/>
            <person name="Larimer J."/>
            <person name="McCowan C."/>
            <person name="Murphy C."/>
            <person name="Pearson M."/>
            <person name="Poon T.W."/>
            <person name="Priest M."/>
            <person name="Roberts A."/>
            <person name="Saif S."/>
            <person name="Shea T."/>
            <person name="Sisk P."/>
            <person name="Sykes S."/>
            <person name="Wortman J."/>
            <person name="Nusbaum C."/>
            <person name="Birren B."/>
        </authorList>
    </citation>
    <scope>NUCLEOTIDE SEQUENCE [LARGE SCALE GENOMIC DNA]</scope>
    <source>
        <strain evidence="3">Epiroticus2</strain>
    </source>
</reference>
<feature type="chain" id="PRO_5008130710" evidence="1">
    <location>
        <begin position="22"/>
        <end position="220"/>
    </location>
</feature>
<evidence type="ECO:0000256" key="1">
    <source>
        <dbReference type="SAM" id="SignalP"/>
    </source>
</evidence>
<evidence type="ECO:0000313" key="2">
    <source>
        <dbReference type="EnsemblMetazoa" id="AEPI000812-PA"/>
    </source>
</evidence>
<proteinExistence type="predicted"/>